<comment type="caution">
    <text evidence="4">The sequence shown here is derived from an EMBL/GenBank/DDBJ whole genome shotgun (WGS) entry which is preliminary data.</text>
</comment>
<dbReference type="PROSITE" id="PS51186">
    <property type="entry name" value="GNAT"/>
    <property type="match status" value="1"/>
</dbReference>
<dbReference type="PANTHER" id="PTHR10545:SF29">
    <property type="entry name" value="GH14572P-RELATED"/>
    <property type="match status" value="1"/>
</dbReference>
<sequence length="151" mass="16336">MRALAVFEGYADRFAVTEDALLSRGLNAADDAGEMAGAIGVAGAPQFTAFVTEAGRDHRSLSGMAVVVERSFTFDLRPSLLLKELYVDTASRGQGVGSALMEVVLEHARARNASELVWDVLPDNESAKAFYRRCGGAPVTAWERWSWRPSA</sequence>
<keyword evidence="2" id="KW-0012">Acyltransferase</keyword>
<dbReference type="InterPro" id="IPR000182">
    <property type="entry name" value="GNAT_dom"/>
</dbReference>
<dbReference type="InterPro" id="IPR016181">
    <property type="entry name" value="Acyl_CoA_acyltransferase"/>
</dbReference>
<keyword evidence="5" id="KW-1185">Reference proteome</keyword>
<evidence type="ECO:0000256" key="1">
    <source>
        <dbReference type="ARBA" id="ARBA00022679"/>
    </source>
</evidence>
<dbReference type="RefSeq" id="WP_341424587.1">
    <property type="nucleotide sequence ID" value="NZ_JBBUTG010000002.1"/>
</dbReference>
<reference evidence="4 5" key="1">
    <citation type="submission" date="2024-04" db="EMBL/GenBank/DDBJ databases">
        <title>Novel species of the genus Ideonella isolated from streams.</title>
        <authorList>
            <person name="Lu H."/>
        </authorList>
    </citation>
    <scope>NUCLEOTIDE SEQUENCE [LARGE SCALE GENOMIC DNA]</scope>
    <source>
        <strain evidence="4 5">DXS29W</strain>
    </source>
</reference>
<dbReference type="CDD" id="cd04301">
    <property type="entry name" value="NAT_SF"/>
    <property type="match status" value="1"/>
</dbReference>
<dbReference type="PANTHER" id="PTHR10545">
    <property type="entry name" value="DIAMINE N-ACETYLTRANSFERASE"/>
    <property type="match status" value="1"/>
</dbReference>
<organism evidence="4 5">
    <name type="scientific">Ideonella lacteola</name>
    <dbReference type="NCBI Taxonomy" id="2984193"/>
    <lineage>
        <taxon>Bacteria</taxon>
        <taxon>Pseudomonadati</taxon>
        <taxon>Pseudomonadota</taxon>
        <taxon>Betaproteobacteria</taxon>
        <taxon>Burkholderiales</taxon>
        <taxon>Sphaerotilaceae</taxon>
        <taxon>Ideonella</taxon>
    </lineage>
</organism>
<evidence type="ECO:0000256" key="2">
    <source>
        <dbReference type="ARBA" id="ARBA00023315"/>
    </source>
</evidence>
<dbReference type="EMBL" id="JBBUTG010000002">
    <property type="protein sequence ID" value="MEK8030238.1"/>
    <property type="molecule type" value="Genomic_DNA"/>
</dbReference>
<feature type="domain" description="N-acetyltransferase" evidence="3">
    <location>
        <begin position="1"/>
        <end position="151"/>
    </location>
</feature>
<dbReference type="Pfam" id="PF00583">
    <property type="entry name" value="Acetyltransf_1"/>
    <property type="match status" value="1"/>
</dbReference>
<name>A0ABU9BNW7_9BURK</name>
<dbReference type="Gene3D" id="3.40.630.30">
    <property type="match status" value="1"/>
</dbReference>
<dbReference type="InterPro" id="IPR051016">
    <property type="entry name" value="Diverse_Substrate_AcTransf"/>
</dbReference>
<evidence type="ECO:0000259" key="3">
    <source>
        <dbReference type="PROSITE" id="PS51186"/>
    </source>
</evidence>
<proteinExistence type="predicted"/>
<keyword evidence="1" id="KW-0808">Transferase</keyword>
<dbReference type="Proteomes" id="UP001371218">
    <property type="component" value="Unassembled WGS sequence"/>
</dbReference>
<gene>
    <name evidence="4" type="ORF">AACH06_05325</name>
</gene>
<evidence type="ECO:0000313" key="5">
    <source>
        <dbReference type="Proteomes" id="UP001371218"/>
    </source>
</evidence>
<evidence type="ECO:0000313" key="4">
    <source>
        <dbReference type="EMBL" id="MEK8030238.1"/>
    </source>
</evidence>
<dbReference type="SUPFAM" id="SSF55729">
    <property type="entry name" value="Acyl-CoA N-acyltransferases (Nat)"/>
    <property type="match status" value="1"/>
</dbReference>
<accession>A0ABU9BNW7</accession>
<protein>
    <submittedName>
        <fullName evidence="4">GNAT family N-acetyltransferase</fullName>
    </submittedName>
</protein>